<dbReference type="PANTHER" id="PTHR40942:SF4">
    <property type="entry name" value="CYTOCHROME C5"/>
    <property type="match status" value="1"/>
</dbReference>
<name>A0ABX7HUC1_9BURK</name>
<dbReference type="SUPFAM" id="SSF46626">
    <property type="entry name" value="Cytochrome c"/>
    <property type="match status" value="1"/>
</dbReference>
<evidence type="ECO:0000256" key="5">
    <source>
        <dbReference type="ARBA" id="ARBA00023004"/>
    </source>
</evidence>
<keyword evidence="4" id="KW-0249">Electron transport</keyword>
<evidence type="ECO:0000256" key="2">
    <source>
        <dbReference type="ARBA" id="ARBA00022617"/>
    </source>
</evidence>
<keyword evidence="10" id="KW-1185">Reference proteome</keyword>
<keyword evidence="1" id="KW-0813">Transport</keyword>
<evidence type="ECO:0000256" key="1">
    <source>
        <dbReference type="ARBA" id="ARBA00022448"/>
    </source>
</evidence>
<proteinExistence type="predicted"/>
<dbReference type="EMBL" id="CP069812">
    <property type="protein sequence ID" value="QRQ93490.1"/>
    <property type="molecule type" value="Genomic_DNA"/>
</dbReference>
<evidence type="ECO:0000256" key="4">
    <source>
        <dbReference type="ARBA" id="ARBA00022982"/>
    </source>
</evidence>
<protein>
    <submittedName>
        <fullName evidence="9">Cytochrome c5 family protein</fullName>
    </submittedName>
</protein>
<dbReference type="RefSeq" id="WP_084254715.1">
    <property type="nucleotide sequence ID" value="NZ_CP069810.1"/>
</dbReference>
<dbReference type="Gene3D" id="1.10.760.10">
    <property type="entry name" value="Cytochrome c-like domain"/>
    <property type="match status" value="1"/>
</dbReference>
<feature type="domain" description="Cytochrome c" evidence="8">
    <location>
        <begin position="167"/>
        <end position="246"/>
    </location>
</feature>
<keyword evidence="5 6" id="KW-0408">Iron</keyword>
<keyword evidence="3 6" id="KW-0479">Metal-binding</keyword>
<keyword evidence="7" id="KW-0732">Signal</keyword>
<feature type="signal peptide" evidence="7">
    <location>
        <begin position="1"/>
        <end position="19"/>
    </location>
</feature>
<gene>
    <name evidence="9" type="ORF">JTE92_25805</name>
</gene>
<dbReference type="Proteomes" id="UP000623307">
    <property type="component" value="Chromosome 2"/>
</dbReference>
<dbReference type="Pfam" id="PF13442">
    <property type="entry name" value="Cytochrome_CBB3"/>
    <property type="match status" value="1"/>
</dbReference>
<dbReference type="PROSITE" id="PS51007">
    <property type="entry name" value="CYTC"/>
    <property type="match status" value="1"/>
</dbReference>
<dbReference type="PANTHER" id="PTHR40942">
    <property type="match status" value="1"/>
</dbReference>
<evidence type="ECO:0000256" key="3">
    <source>
        <dbReference type="ARBA" id="ARBA00022723"/>
    </source>
</evidence>
<reference evidence="9 10" key="1">
    <citation type="submission" date="2021-02" db="EMBL/GenBank/DDBJ databases">
        <title>Complete Genome Sequence of Cupriavidus oxalaticus Strain Ox1, a Soil Oxalate-Degrading Species.</title>
        <authorList>
            <person name="Palmieri F."/>
            <person name="Udriet P."/>
            <person name="Deuasquier M."/>
            <person name="Beaudoing E."/>
            <person name="Johnson S.L."/>
            <person name="Davenport K.W."/>
            <person name="Chain P.S."/>
            <person name="Bindschedler S."/>
            <person name="Junier P."/>
        </authorList>
    </citation>
    <scope>NUCLEOTIDE SEQUENCE [LARGE SCALE GENOMIC DNA]</scope>
    <source>
        <strain evidence="9 10">Ox1</strain>
    </source>
</reference>
<evidence type="ECO:0000256" key="7">
    <source>
        <dbReference type="SAM" id="SignalP"/>
    </source>
</evidence>
<sequence>MLKYAFSGLIALSMMATLGACGEKIESSVIMGVHWKCDLEIDGDRTGATEDFMFHQSGQVNHIIFSPGNRPVRYQAVYKVDGAKFEITDRVVGTTMIVGDNSPSFVGKFTRTEASHMEYEGVMEGTLRMKVKGNCVPATSGVAAASGSSATLATAPVAALAPAPATASIETGKKVYEQVCTACHASGVAGAPKLGDKAAWAPRLREGTDVVRSFALKGKGVMPPKGGYAGPDADVIAAVDYMVSVAKQD</sequence>
<evidence type="ECO:0000259" key="8">
    <source>
        <dbReference type="PROSITE" id="PS51007"/>
    </source>
</evidence>
<evidence type="ECO:0000313" key="9">
    <source>
        <dbReference type="EMBL" id="QRQ93490.1"/>
    </source>
</evidence>
<dbReference type="PRINTS" id="PR00607">
    <property type="entry name" value="CYTCHROMECIE"/>
</dbReference>
<organism evidence="9 10">
    <name type="scientific">Cupriavidus oxalaticus</name>
    <dbReference type="NCBI Taxonomy" id="96344"/>
    <lineage>
        <taxon>Bacteria</taxon>
        <taxon>Pseudomonadati</taxon>
        <taxon>Pseudomonadota</taxon>
        <taxon>Betaproteobacteria</taxon>
        <taxon>Burkholderiales</taxon>
        <taxon>Burkholderiaceae</taxon>
        <taxon>Cupriavidus</taxon>
    </lineage>
</organism>
<dbReference type="PROSITE" id="PS51257">
    <property type="entry name" value="PROKAR_LIPOPROTEIN"/>
    <property type="match status" value="1"/>
</dbReference>
<dbReference type="InterPro" id="IPR002323">
    <property type="entry name" value="Cyt_CIE"/>
</dbReference>
<dbReference type="InterPro" id="IPR009056">
    <property type="entry name" value="Cyt_c-like_dom"/>
</dbReference>
<accession>A0ABX7HUC1</accession>
<dbReference type="InterPro" id="IPR036909">
    <property type="entry name" value="Cyt_c-like_dom_sf"/>
</dbReference>
<dbReference type="GeneID" id="303492988"/>
<evidence type="ECO:0000313" key="10">
    <source>
        <dbReference type="Proteomes" id="UP000623307"/>
    </source>
</evidence>
<feature type="chain" id="PRO_5045226327" evidence="7">
    <location>
        <begin position="20"/>
        <end position="249"/>
    </location>
</feature>
<keyword evidence="2 6" id="KW-0349">Heme</keyword>
<evidence type="ECO:0000256" key="6">
    <source>
        <dbReference type="PROSITE-ProRule" id="PRU00433"/>
    </source>
</evidence>